<sequence length="366" mass="41443">MVNTHASGSGNNNNEENPTLAQVLAQQTQLINMMMQQMQNHLNQGNNNAPPPQNKLADFLCVKPPTFSSTINLVEAGDWLHTIEKKLELLQCTDQEKVVFASHQLHGYASEWWDHFRMNRAEGQPITWEEFTEGLKKTHIPAGVVALKKREFRTLKQKDRTVTKFLYEFNRLARYAPEDVCTDEERQEKILEGLKDELSVTLISHDYADFHELVDKAIQLEDKKNRMDNRKRRMTVFQEAQGSSQRQHIKPSQVGESSLTSQEQSQQLNIGGEINSETNASNEVNIKQATLSEPVQQDQSQENNSSGREQQVCFNCYEPGHFARKCPKPKHQQPQGQVNNIVVTGANAVPVASSSVTAQPPVSKQQ</sequence>
<reference evidence="4" key="2">
    <citation type="submission" date="2005-04" db="EMBL/GenBank/DDBJ databases">
        <authorList>
            <person name="Buell C.R."/>
            <person name="Wing R.A."/>
            <person name="McCombie W.A."/>
            <person name="Ouyang S."/>
        </authorList>
    </citation>
    <scope>NUCLEOTIDE SEQUENCE</scope>
</reference>
<reference evidence="4" key="1">
    <citation type="journal article" date="2005" name="BMC Biol.">
        <title>The sequence of rice chromosomes 11 and 12, rich in disease resistance genes and recent gene duplications.</title>
        <authorList>
            <consortium name="The rice chromosomes 11 and 12 sequencing consortia"/>
        </authorList>
    </citation>
    <scope>NUCLEOTIDE SEQUENCE [LARGE SCALE GENOMIC DNA]</scope>
</reference>
<keyword evidence="1" id="KW-0863">Zinc-finger</keyword>
<evidence type="ECO:0000259" key="3">
    <source>
        <dbReference type="PROSITE" id="PS50158"/>
    </source>
</evidence>
<dbReference type="Pfam" id="PF00098">
    <property type="entry name" value="zf-CCHC"/>
    <property type="match status" value="1"/>
</dbReference>
<feature type="region of interest" description="Disordered" evidence="2">
    <location>
        <begin position="237"/>
        <end position="268"/>
    </location>
</feature>
<organism evidence="4">
    <name type="scientific">Oryza sativa subsp. japonica</name>
    <name type="common">Rice</name>
    <dbReference type="NCBI Taxonomy" id="39947"/>
    <lineage>
        <taxon>Eukaryota</taxon>
        <taxon>Viridiplantae</taxon>
        <taxon>Streptophyta</taxon>
        <taxon>Embryophyta</taxon>
        <taxon>Tracheophyta</taxon>
        <taxon>Spermatophyta</taxon>
        <taxon>Magnoliopsida</taxon>
        <taxon>Liliopsida</taxon>
        <taxon>Poales</taxon>
        <taxon>Poaceae</taxon>
        <taxon>BOP clade</taxon>
        <taxon>Oryzoideae</taxon>
        <taxon>Oryzeae</taxon>
        <taxon>Oryzinae</taxon>
        <taxon>Oryza</taxon>
        <taxon>Oryza sativa</taxon>
    </lineage>
</organism>
<dbReference type="InterPro" id="IPR005162">
    <property type="entry name" value="Retrotrans_gag_dom"/>
</dbReference>
<proteinExistence type="predicted"/>
<accession>Q2QV09</accession>
<dbReference type="InterPro" id="IPR001878">
    <property type="entry name" value="Znf_CCHC"/>
</dbReference>
<dbReference type="AlphaFoldDB" id="Q2QV09"/>
<reference evidence="4" key="3">
    <citation type="submission" date="2006-01" db="EMBL/GenBank/DDBJ databases">
        <authorList>
            <person name="Buell R."/>
        </authorList>
    </citation>
    <scope>NUCLEOTIDE SEQUENCE</scope>
</reference>
<dbReference type="EMBL" id="DP000011">
    <property type="protein sequence ID" value="ABA97247.1"/>
    <property type="molecule type" value="Genomic_DNA"/>
</dbReference>
<dbReference type="Pfam" id="PF03732">
    <property type="entry name" value="Retrotrans_gag"/>
    <property type="match status" value="1"/>
</dbReference>
<dbReference type="InterPro" id="IPR036875">
    <property type="entry name" value="Znf_CCHC_sf"/>
</dbReference>
<evidence type="ECO:0000256" key="1">
    <source>
        <dbReference type="PROSITE-ProRule" id="PRU00047"/>
    </source>
</evidence>
<protein>
    <submittedName>
        <fullName evidence="4">Retrotransposon protein, putative, unclassified</fullName>
    </submittedName>
</protein>
<gene>
    <name evidence="4" type="ordered locus">LOC_Os12g14430</name>
</gene>
<keyword evidence="1" id="KW-0479">Metal-binding</keyword>
<dbReference type="GO" id="GO:0008270">
    <property type="term" value="F:zinc ion binding"/>
    <property type="evidence" value="ECO:0007669"/>
    <property type="project" value="UniProtKB-KW"/>
</dbReference>
<dbReference type="PANTHER" id="PTHR34482">
    <property type="entry name" value="DNA DAMAGE-INDUCIBLE PROTEIN 1-LIKE"/>
    <property type="match status" value="1"/>
</dbReference>
<name>Q2QV09_ORYSJ</name>
<evidence type="ECO:0000256" key="2">
    <source>
        <dbReference type="SAM" id="MobiDB-lite"/>
    </source>
</evidence>
<dbReference type="PANTHER" id="PTHR34482:SF49">
    <property type="entry name" value="RETROTRANSPOSON GAG DOMAIN-CONTAINING PROTEIN"/>
    <property type="match status" value="1"/>
</dbReference>
<keyword evidence="1" id="KW-0862">Zinc</keyword>
<feature type="compositionally biased region" description="Low complexity" evidence="2">
    <location>
        <begin position="256"/>
        <end position="268"/>
    </location>
</feature>
<dbReference type="PROSITE" id="PS50158">
    <property type="entry name" value="ZF_CCHC"/>
    <property type="match status" value="1"/>
</dbReference>
<dbReference type="SUPFAM" id="SSF57756">
    <property type="entry name" value="Retrovirus zinc finger-like domains"/>
    <property type="match status" value="1"/>
</dbReference>
<evidence type="ECO:0000313" key="4">
    <source>
        <dbReference type="EMBL" id="ABA97247.1"/>
    </source>
</evidence>
<dbReference type="SMART" id="SM00343">
    <property type="entry name" value="ZnF_C2HC"/>
    <property type="match status" value="1"/>
</dbReference>
<dbReference type="GO" id="GO:0003676">
    <property type="term" value="F:nucleic acid binding"/>
    <property type="evidence" value="ECO:0007669"/>
    <property type="project" value="InterPro"/>
</dbReference>
<feature type="domain" description="CCHC-type" evidence="3">
    <location>
        <begin position="313"/>
        <end position="328"/>
    </location>
</feature>
<dbReference type="Gene3D" id="4.10.60.10">
    <property type="entry name" value="Zinc finger, CCHC-type"/>
    <property type="match status" value="1"/>
</dbReference>